<dbReference type="PANTHER" id="PTHR11932">
    <property type="entry name" value="CULLIN"/>
    <property type="match status" value="1"/>
</dbReference>
<feature type="non-terminal residue" evidence="3">
    <location>
        <position position="1"/>
    </location>
</feature>
<feature type="compositionally biased region" description="Polar residues" evidence="1">
    <location>
        <begin position="16"/>
        <end position="31"/>
    </location>
</feature>
<dbReference type="EMBL" id="BTRK01000002">
    <property type="protein sequence ID" value="GMR36052.1"/>
    <property type="molecule type" value="Genomic_DNA"/>
</dbReference>
<keyword evidence="4" id="KW-1185">Reference proteome</keyword>
<evidence type="ECO:0000259" key="2">
    <source>
        <dbReference type="SMART" id="SM00884"/>
    </source>
</evidence>
<organism evidence="3 4">
    <name type="scientific">Pristionchus mayeri</name>
    <dbReference type="NCBI Taxonomy" id="1317129"/>
    <lineage>
        <taxon>Eukaryota</taxon>
        <taxon>Metazoa</taxon>
        <taxon>Ecdysozoa</taxon>
        <taxon>Nematoda</taxon>
        <taxon>Chromadorea</taxon>
        <taxon>Rhabditida</taxon>
        <taxon>Rhabditina</taxon>
        <taxon>Diplogasteromorpha</taxon>
        <taxon>Diplogasteroidea</taxon>
        <taxon>Neodiplogasteridae</taxon>
        <taxon>Pristionchus</taxon>
    </lineage>
</organism>
<dbReference type="Proteomes" id="UP001328107">
    <property type="component" value="Unassembled WGS sequence"/>
</dbReference>
<gene>
    <name evidence="3" type="ORF">PMAYCL1PPCAC_06247</name>
</gene>
<dbReference type="InterPro" id="IPR045093">
    <property type="entry name" value="Cullin"/>
</dbReference>
<reference evidence="4" key="1">
    <citation type="submission" date="2022-10" db="EMBL/GenBank/DDBJ databases">
        <title>Genome assembly of Pristionchus species.</title>
        <authorList>
            <person name="Yoshida K."/>
            <person name="Sommer R.J."/>
        </authorList>
    </citation>
    <scope>NUCLEOTIDE SEQUENCE [LARGE SCALE GENOMIC DNA]</scope>
    <source>
        <strain evidence="4">RS5460</strain>
    </source>
</reference>
<dbReference type="SUPFAM" id="SSF46785">
    <property type="entry name" value="Winged helix' DNA-binding domain"/>
    <property type="match status" value="1"/>
</dbReference>
<protein>
    <recommendedName>
        <fullName evidence="2">Cullin neddylation domain-containing protein</fullName>
    </recommendedName>
</protein>
<proteinExistence type="predicted"/>
<feature type="region of interest" description="Disordered" evidence="1">
    <location>
        <begin position="1"/>
        <end position="31"/>
    </location>
</feature>
<dbReference type="InterPro" id="IPR019559">
    <property type="entry name" value="Cullin_neddylation_domain"/>
</dbReference>
<dbReference type="AlphaFoldDB" id="A0AAN4Z7U6"/>
<dbReference type="Gene3D" id="1.10.10.10">
    <property type="entry name" value="Winged helix-like DNA-binding domain superfamily/Winged helix DNA-binding domain"/>
    <property type="match status" value="1"/>
</dbReference>
<dbReference type="InterPro" id="IPR036390">
    <property type="entry name" value="WH_DNA-bd_sf"/>
</dbReference>
<dbReference type="Pfam" id="PF10557">
    <property type="entry name" value="Cullin_Nedd8"/>
    <property type="match status" value="1"/>
</dbReference>
<accession>A0AAN4Z7U6</accession>
<feature type="domain" description="Cullin neddylation" evidence="2">
    <location>
        <begin position="65"/>
        <end position="132"/>
    </location>
</feature>
<dbReference type="SMART" id="SM00884">
    <property type="entry name" value="Cullin_Nedd8"/>
    <property type="match status" value="1"/>
</dbReference>
<name>A0AAN4Z7U6_9BILA</name>
<evidence type="ECO:0000313" key="3">
    <source>
        <dbReference type="EMBL" id="GMR36052.1"/>
    </source>
</evidence>
<sequence>GTLLPQRSDPMGGVPTRQQQPMHGGSTSSGVQSMNGGVAFVSVPAGMAPEGIFHLGAIDDRRYQMDKDRKHQVDLAIVRIMKAREIFHHNLLVVKVMVELQDRFDLNNQLIEMRIESLIESKYIKRSEDDQRLYLYIP</sequence>
<comment type="caution">
    <text evidence="3">The sequence shown here is derived from an EMBL/GenBank/DDBJ whole genome shotgun (WGS) entry which is preliminary data.</text>
</comment>
<evidence type="ECO:0000256" key="1">
    <source>
        <dbReference type="SAM" id="MobiDB-lite"/>
    </source>
</evidence>
<dbReference type="InterPro" id="IPR036388">
    <property type="entry name" value="WH-like_DNA-bd_sf"/>
</dbReference>
<evidence type="ECO:0000313" key="4">
    <source>
        <dbReference type="Proteomes" id="UP001328107"/>
    </source>
</evidence>